<feature type="compositionally biased region" description="Basic and acidic residues" evidence="1">
    <location>
        <begin position="287"/>
        <end position="297"/>
    </location>
</feature>
<feature type="region of interest" description="Disordered" evidence="1">
    <location>
        <begin position="147"/>
        <end position="339"/>
    </location>
</feature>
<sequence length="339" mass="37487">MQRFKRVFSPKTSKKTGGSSRRRSKSFSSLPLSNAENVRNDSESLPESSEKRRPRIRPSDITLVIDIAPGKKVESEEDSSSATDEPATPRTPPLFINKDFLDNFPQPPQNHAYSASTARIPIFPTDYGIPADNLLPPLPPKVERYMQEQKSAVQTSASRQPLSRSSSSASYCRPTYSAYPSLRSQTPTDSSPVSRAPSRNGLVTRPVYHTSHPNCSTRSLGANVMLGSNGKTSLSDSPPLNHKKSASDFAAYNPPTVVQQSSPHHHRGRQQVFNRTDPRYRPGPRQRIPENVDEHGEVAYPSYHGTYAPRCTPPPAGSRNDSQSRSRAPGRVHQNPGYF</sequence>
<gene>
    <name evidence="2" type="ORF">K435DRAFT_774078</name>
</gene>
<dbReference type="Proteomes" id="UP000297245">
    <property type="component" value="Unassembled WGS sequence"/>
</dbReference>
<feature type="compositionally biased region" description="Low complexity" evidence="1">
    <location>
        <begin position="155"/>
        <end position="177"/>
    </location>
</feature>
<feature type="compositionally biased region" description="Basic residues" evidence="1">
    <location>
        <begin position="1"/>
        <end position="25"/>
    </location>
</feature>
<proteinExistence type="predicted"/>
<feature type="compositionally biased region" description="Polar residues" evidence="1">
    <location>
        <begin position="229"/>
        <end position="238"/>
    </location>
</feature>
<feature type="compositionally biased region" description="Polar residues" evidence="1">
    <location>
        <begin position="211"/>
        <end position="220"/>
    </location>
</feature>
<dbReference type="EMBL" id="ML179051">
    <property type="protein sequence ID" value="THV05095.1"/>
    <property type="molecule type" value="Genomic_DNA"/>
</dbReference>
<evidence type="ECO:0000313" key="2">
    <source>
        <dbReference type="EMBL" id="THV05095.1"/>
    </source>
</evidence>
<organism evidence="2 3">
    <name type="scientific">Dendrothele bispora (strain CBS 962.96)</name>
    <dbReference type="NCBI Taxonomy" id="1314807"/>
    <lineage>
        <taxon>Eukaryota</taxon>
        <taxon>Fungi</taxon>
        <taxon>Dikarya</taxon>
        <taxon>Basidiomycota</taxon>
        <taxon>Agaricomycotina</taxon>
        <taxon>Agaricomycetes</taxon>
        <taxon>Agaricomycetidae</taxon>
        <taxon>Agaricales</taxon>
        <taxon>Agaricales incertae sedis</taxon>
        <taxon>Dendrothele</taxon>
    </lineage>
</organism>
<feature type="region of interest" description="Disordered" evidence="1">
    <location>
        <begin position="1"/>
        <end position="113"/>
    </location>
</feature>
<dbReference type="OrthoDB" id="2962639at2759"/>
<evidence type="ECO:0000313" key="3">
    <source>
        <dbReference type="Proteomes" id="UP000297245"/>
    </source>
</evidence>
<accession>A0A4S8MQ80</accession>
<protein>
    <submittedName>
        <fullName evidence="2">Uncharacterized protein</fullName>
    </submittedName>
</protein>
<dbReference type="AlphaFoldDB" id="A0A4S8MQ80"/>
<feature type="compositionally biased region" description="Polar residues" evidence="1">
    <location>
        <begin position="182"/>
        <end position="193"/>
    </location>
</feature>
<evidence type="ECO:0000256" key="1">
    <source>
        <dbReference type="SAM" id="MobiDB-lite"/>
    </source>
</evidence>
<name>A0A4S8MQ80_DENBC</name>
<keyword evidence="3" id="KW-1185">Reference proteome</keyword>
<reference evidence="2 3" key="1">
    <citation type="journal article" date="2019" name="Nat. Ecol. Evol.">
        <title>Megaphylogeny resolves global patterns of mushroom evolution.</title>
        <authorList>
            <person name="Varga T."/>
            <person name="Krizsan K."/>
            <person name="Foldi C."/>
            <person name="Dima B."/>
            <person name="Sanchez-Garcia M."/>
            <person name="Sanchez-Ramirez S."/>
            <person name="Szollosi G.J."/>
            <person name="Szarkandi J.G."/>
            <person name="Papp V."/>
            <person name="Albert L."/>
            <person name="Andreopoulos W."/>
            <person name="Angelini C."/>
            <person name="Antonin V."/>
            <person name="Barry K.W."/>
            <person name="Bougher N.L."/>
            <person name="Buchanan P."/>
            <person name="Buyck B."/>
            <person name="Bense V."/>
            <person name="Catcheside P."/>
            <person name="Chovatia M."/>
            <person name="Cooper J."/>
            <person name="Damon W."/>
            <person name="Desjardin D."/>
            <person name="Finy P."/>
            <person name="Geml J."/>
            <person name="Haridas S."/>
            <person name="Hughes K."/>
            <person name="Justo A."/>
            <person name="Karasinski D."/>
            <person name="Kautmanova I."/>
            <person name="Kiss B."/>
            <person name="Kocsube S."/>
            <person name="Kotiranta H."/>
            <person name="LaButti K.M."/>
            <person name="Lechner B.E."/>
            <person name="Liimatainen K."/>
            <person name="Lipzen A."/>
            <person name="Lukacs Z."/>
            <person name="Mihaltcheva S."/>
            <person name="Morgado L.N."/>
            <person name="Niskanen T."/>
            <person name="Noordeloos M.E."/>
            <person name="Ohm R.A."/>
            <person name="Ortiz-Santana B."/>
            <person name="Ovrebo C."/>
            <person name="Racz N."/>
            <person name="Riley R."/>
            <person name="Savchenko A."/>
            <person name="Shiryaev A."/>
            <person name="Soop K."/>
            <person name="Spirin V."/>
            <person name="Szebenyi C."/>
            <person name="Tomsovsky M."/>
            <person name="Tulloss R.E."/>
            <person name="Uehling J."/>
            <person name="Grigoriev I.V."/>
            <person name="Vagvolgyi C."/>
            <person name="Papp T."/>
            <person name="Martin F.M."/>
            <person name="Miettinen O."/>
            <person name="Hibbett D.S."/>
            <person name="Nagy L.G."/>
        </authorList>
    </citation>
    <scope>NUCLEOTIDE SEQUENCE [LARGE SCALE GENOMIC DNA]</scope>
    <source>
        <strain evidence="2 3">CBS 962.96</strain>
    </source>
</reference>